<accession>A0A3A4P0D0</accession>
<name>A0A3A4P0D0_ABYX5</name>
<gene>
    <name evidence="2" type="ORF">C4520_05235</name>
</gene>
<evidence type="ECO:0000259" key="1">
    <source>
        <dbReference type="Pfam" id="PF01261"/>
    </source>
</evidence>
<dbReference type="PANTHER" id="PTHR12110:SF21">
    <property type="entry name" value="XYLOSE ISOMERASE-LIKE TIM BARREL DOMAIN-CONTAINING PROTEIN"/>
    <property type="match status" value="1"/>
</dbReference>
<dbReference type="SUPFAM" id="SSF51658">
    <property type="entry name" value="Xylose isomerase-like"/>
    <property type="match status" value="1"/>
</dbReference>
<dbReference type="Pfam" id="PF01261">
    <property type="entry name" value="AP_endonuc_2"/>
    <property type="match status" value="1"/>
</dbReference>
<dbReference type="InterPro" id="IPR013022">
    <property type="entry name" value="Xyl_isomerase-like_TIM-brl"/>
</dbReference>
<dbReference type="InterPro" id="IPR050312">
    <property type="entry name" value="IolE/XylAMocC-like"/>
</dbReference>
<dbReference type="InterPro" id="IPR036237">
    <property type="entry name" value="Xyl_isomerase-like_sf"/>
</dbReference>
<reference evidence="2 3" key="1">
    <citation type="journal article" date="2017" name="ISME J.">
        <title>Energy and carbon metabolisms in a deep terrestrial subsurface fluid microbial community.</title>
        <authorList>
            <person name="Momper L."/>
            <person name="Jungbluth S.P."/>
            <person name="Lee M.D."/>
            <person name="Amend J.P."/>
        </authorList>
    </citation>
    <scope>NUCLEOTIDE SEQUENCE [LARGE SCALE GENOMIC DNA]</scope>
    <source>
        <strain evidence="2">SURF_5</strain>
    </source>
</reference>
<protein>
    <submittedName>
        <fullName evidence="2">Sugar phosphate isomerase/epimerase</fullName>
    </submittedName>
</protein>
<evidence type="ECO:0000313" key="3">
    <source>
        <dbReference type="Proteomes" id="UP000265882"/>
    </source>
</evidence>
<dbReference type="Proteomes" id="UP000265882">
    <property type="component" value="Unassembled WGS sequence"/>
</dbReference>
<dbReference type="EMBL" id="QZKU01000042">
    <property type="protein sequence ID" value="RJP23846.1"/>
    <property type="molecule type" value="Genomic_DNA"/>
</dbReference>
<dbReference type="Gene3D" id="3.20.20.150">
    <property type="entry name" value="Divalent-metal-dependent TIM barrel enzymes"/>
    <property type="match status" value="1"/>
</dbReference>
<dbReference type="AlphaFoldDB" id="A0A3A4P0D0"/>
<dbReference type="PANTHER" id="PTHR12110">
    <property type="entry name" value="HYDROXYPYRUVATE ISOMERASE"/>
    <property type="match status" value="1"/>
</dbReference>
<proteinExistence type="predicted"/>
<organism evidence="2 3">
    <name type="scientific">Abyssobacteria bacterium (strain SURF_5)</name>
    <dbReference type="NCBI Taxonomy" id="2093360"/>
    <lineage>
        <taxon>Bacteria</taxon>
        <taxon>Pseudomonadati</taxon>
        <taxon>Candidatus Hydrogenedentota</taxon>
        <taxon>Candidatus Abyssobacteria</taxon>
    </lineage>
</organism>
<dbReference type="GO" id="GO:0016853">
    <property type="term" value="F:isomerase activity"/>
    <property type="evidence" value="ECO:0007669"/>
    <property type="project" value="UniProtKB-KW"/>
</dbReference>
<keyword evidence="2" id="KW-0413">Isomerase</keyword>
<feature type="domain" description="Xylose isomerase-like TIM barrel" evidence="1">
    <location>
        <begin position="26"/>
        <end position="256"/>
    </location>
</feature>
<evidence type="ECO:0000313" key="2">
    <source>
        <dbReference type="EMBL" id="RJP23846.1"/>
    </source>
</evidence>
<sequence length="283" mass="29852">MTKSAKELRPSLNLITLLRADIKSGIAAAAEAGFEFVELWVDPLETYLKNNSIEDLRKLLDESRMRVSSIGDIESITFCTPAQAAELRGRCAHLAAVARALNCPYLVVSGSVKPRGTGSDALAEEIRLSLGAVLDVVEPEGVGVALAFRGFSWCSINTLAGAIKAVEYHKARRAGLVLDTFDLHIVGAEPGIITSLDPAKIFVMRLSDCGDVPLPLITDTARLLPGEGKADLEAMLSAVASSGFSGAVSLKVLSPRLLDMSAIEVAGAAMAAAEKYVSNGSLR</sequence>
<comment type="caution">
    <text evidence="2">The sequence shown here is derived from an EMBL/GenBank/DDBJ whole genome shotgun (WGS) entry which is preliminary data.</text>
</comment>